<dbReference type="Proteomes" id="UP001163285">
    <property type="component" value="Chromosome"/>
</dbReference>
<name>A0A3G9I5X4_AERCA</name>
<evidence type="ECO:0000313" key="4">
    <source>
        <dbReference type="EMBL" id="UZC85400.2"/>
    </source>
</evidence>
<reference evidence="4" key="2">
    <citation type="submission" date="2023-04" db="EMBL/GenBank/DDBJ databases">
        <title>Whole Genome Sequence of Multi-drug resistant Aeromonas caviae as a gut pathogen in newborn.</title>
        <authorList>
            <person name="Jadhav S.V."/>
            <person name="Saroj S.D."/>
            <person name="Saha U.B."/>
            <person name="Sen S."/>
            <person name="Kher A."/>
        </authorList>
    </citation>
    <scope>NUCLEOTIDE SEQUENCE</scope>
    <source>
        <strain evidence="4">SVJ23</strain>
    </source>
</reference>
<evidence type="ECO:0000313" key="2">
    <source>
        <dbReference type="EMBL" id="MDX7719897.1"/>
    </source>
</evidence>
<dbReference type="EMBL" id="JAWZVU010000030">
    <property type="protein sequence ID" value="MDX7719897.1"/>
    <property type="molecule type" value="Genomic_DNA"/>
</dbReference>
<evidence type="ECO:0000256" key="1">
    <source>
        <dbReference type="SAM" id="SignalP"/>
    </source>
</evidence>
<dbReference type="EMBL" id="CP065937">
    <property type="protein sequence ID" value="QQA59335.1"/>
    <property type="molecule type" value="Genomic_DNA"/>
</dbReference>
<protein>
    <submittedName>
        <fullName evidence="3">Uncharacterized protein</fullName>
    </submittedName>
</protein>
<dbReference type="RefSeq" id="WP_103260431.1">
    <property type="nucleotide sequence ID" value="NZ_AP019195.1"/>
</dbReference>
<dbReference type="Proteomes" id="UP001277183">
    <property type="component" value="Unassembled WGS sequence"/>
</dbReference>
<feature type="chain" id="PRO_5044594297" evidence="1">
    <location>
        <begin position="18"/>
        <end position="103"/>
    </location>
</feature>
<gene>
    <name evidence="3" type="ORF">JC965_13555</name>
    <name evidence="4" type="ORF">OJY61_16325</name>
    <name evidence="2" type="ORF">SJS77_05325</name>
</gene>
<reference evidence="3" key="1">
    <citation type="submission" date="2020-12" db="EMBL/GenBank/DDBJ databases">
        <title>GES Beta-lactamases isolated from hospital effluents in Brazil.</title>
        <authorList>
            <person name="Conte D."/>
            <person name="Mesa D."/>
            <person name="Palmeiro J.K."/>
            <person name="Dalla-Costa L.M."/>
        </authorList>
    </citation>
    <scope>NUCLEOTIDE SEQUENCE [LARGE SCALE GENOMIC DNA]</scope>
    <source>
        <strain evidence="3">Aero21</strain>
    </source>
</reference>
<accession>A0A3G9I5X4</accession>
<sequence length="103" mass="11164">MTLLASLLLTVALTGQASPPTPDPAVNDAVSVCQQFVHVRLGNAVKPDEIRVQPVPKRAGEWLVDGKIKGPEGPLLFACLLRQGERWELLNFSLWAPQPLNSA</sequence>
<dbReference type="AlphaFoldDB" id="A0A3G9I5X4"/>
<keyword evidence="1" id="KW-0732">Signal</keyword>
<feature type="signal peptide" evidence="1">
    <location>
        <begin position="1"/>
        <end position="17"/>
    </location>
</feature>
<evidence type="ECO:0000313" key="3">
    <source>
        <dbReference type="EMBL" id="QQA59335.1"/>
    </source>
</evidence>
<dbReference type="EMBL" id="CP110176">
    <property type="protein sequence ID" value="UZC85400.2"/>
    <property type="molecule type" value="Genomic_DNA"/>
</dbReference>
<proteinExistence type="predicted"/>
<reference evidence="2" key="3">
    <citation type="submission" date="2023-11" db="EMBL/GenBank/DDBJ databases">
        <title>WGS of Aeromonas in Northern Israel.</title>
        <authorList>
            <person name="Hershko Y."/>
        </authorList>
    </citation>
    <scope>NUCLEOTIDE SEQUENCE</scope>
    <source>
        <strain evidence="2">77416</strain>
    </source>
</reference>
<organism evidence="3">
    <name type="scientific">Aeromonas caviae</name>
    <name type="common">Aeromonas punctata</name>
    <dbReference type="NCBI Taxonomy" id="648"/>
    <lineage>
        <taxon>Bacteria</taxon>
        <taxon>Pseudomonadati</taxon>
        <taxon>Pseudomonadota</taxon>
        <taxon>Gammaproteobacteria</taxon>
        <taxon>Aeromonadales</taxon>
        <taxon>Aeromonadaceae</taxon>
        <taxon>Aeromonas</taxon>
    </lineage>
</organism>